<dbReference type="EMBL" id="JADNYM010000005">
    <property type="protein sequence ID" value="MBG0738619.1"/>
    <property type="molecule type" value="Genomic_DNA"/>
</dbReference>
<accession>A0A931CNG7</accession>
<dbReference type="Proteomes" id="UP000655366">
    <property type="component" value="Unassembled WGS sequence"/>
</dbReference>
<keyword evidence="2" id="KW-1185">Reference proteome</keyword>
<evidence type="ECO:0000313" key="1">
    <source>
        <dbReference type="EMBL" id="MBG0738619.1"/>
    </source>
</evidence>
<evidence type="ECO:0000313" key="2">
    <source>
        <dbReference type="Proteomes" id="UP000655366"/>
    </source>
</evidence>
<sequence length="92" mass="10134">MANDLVTAGRRDDPLEAIHSAIAFGGLDWSIGRETAWIYGITVGWGAGMSSVAARHGWSPEKVARLRRLRAKYRALERVEERRAAAARKGSQ</sequence>
<comment type="caution">
    <text evidence="1">The sequence shown here is derived from an EMBL/GenBank/DDBJ whole genome shotgun (WGS) entry which is preliminary data.</text>
</comment>
<organism evidence="1 2">
    <name type="scientific">Arthrobacter terrae</name>
    <dbReference type="NCBI Taxonomy" id="2935737"/>
    <lineage>
        <taxon>Bacteria</taxon>
        <taxon>Bacillati</taxon>
        <taxon>Actinomycetota</taxon>
        <taxon>Actinomycetes</taxon>
        <taxon>Micrococcales</taxon>
        <taxon>Micrococcaceae</taxon>
        <taxon>Arthrobacter</taxon>
    </lineage>
</organism>
<name>A0A931CNG7_9MICC</name>
<proteinExistence type="predicted"/>
<protein>
    <submittedName>
        <fullName evidence="1">Uncharacterized protein</fullName>
    </submittedName>
</protein>
<gene>
    <name evidence="1" type="ORF">IV500_04185</name>
</gene>
<dbReference type="AlphaFoldDB" id="A0A931CNG7"/>
<reference evidence="1 2" key="1">
    <citation type="submission" date="2020-11" db="EMBL/GenBank/DDBJ databases">
        <title>Arthrobacter antarcticus sp. nov., isolated from Antarctic Soil.</title>
        <authorList>
            <person name="Li J."/>
        </authorList>
    </citation>
    <scope>NUCLEOTIDE SEQUENCE [LARGE SCALE GENOMIC DNA]</scope>
    <source>
        <strain evidence="1 2">Z1-20</strain>
    </source>
</reference>